<dbReference type="Gene3D" id="3.10.310.20">
    <property type="entry name" value="DHHA2 domain"/>
    <property type="match status" value="1"/>
</dbReference>
<gene>
    <name evidence="8" type="ORF">PhCBS80983_g03272</name>
</gene>
<name>A0A507E331_9FUNG</name>
<dbReference type="InterPro" id="IPR004097">
    <property type="entry name" value="DHHA2"/>
</dbReference>
<evidence type="ECO:0000256" key="3">
    <source>
        <dbReference type="ARBA" id="ARBA00022801"/>
    </source>
</evidence>
<dbReference type="AlphaFoldDB" id="A0A507E331"/>
<feature type="domain" description="DDH" evidence="6">
    <location>
        <begin position="35"/>
        <end position="210"/>
    </location>
</feature>
<proteinExistence type="predicted"/>
<feature type="region of interest" description="Disordered" evidence="5">
    <location>
        <begin position="434"/>
        <end position="456"/>
    </location>
</feature>
<dbReference type="STRING" id="109895.A0A507E331"/>
<evidence type="ECO:0000256" key="1">
    <source>
        <dbReference type="ARBA" id="ARBA00001936"/>
    </source>
</evidence>
<evidence type="ECO:0000259" key="7">
    <source>
        <dbReference type="Pfam" id="PF02833"/>
    </source>
</evidence>
<protein>
    <submittedName>
        <fullName evidence="8">Inorganic diphosphatase</fullName>
    </submittedName>
</protein>
<reference evidence="8 9" key="1">
    <citation type="journal article" date="2019" name="Sci. Rep.">
        <title>Comparative genomics of chytrid fungi reveal insights into the obligate biotrophic and pathogenic lifestyle of Synchytrium endobioticum.</title>
        <authorList>
            <person name="van de Vossenberg B.T.L.H."/>
            <person name="Warris S."/>
            <person name="Nguyen H.D.T."/>
            <person name="van Gent-Pelzer M.P.E."/>
            <person name="Joly D.L."/>
            <person name="van de Geest H.C."/>
            <person name="Bonants P.J.M."/>
            <person name="Smith D.S."/>
            <person name="Levesque C.A."/>
            <person name="van der Lee T.A.J."/>
        </authorList>
    </citation>
    <scope>NUCLEOTIDE SEQUENCE [LARGE SCALE GENOMIC DNA]</scope>
    <source>
        <strain evidence="8 9">CBS 809.83</strain>
    </source>
</reference>
<organism evidence="8 9">
    <name type="scientific">Powellomyces hirtus</name>
    <dbReference type="NCBI Taxonomy" id="109895"/>
    <lineage>
        <taxon>Eukaryota</taxon>
        <taxon>Fungi</taxon>
        <taxon>Fungi incertae sedis</taxon>
        <taxon>Chytridiomycota</taxon>
        <taxon>Chytridiomycota incertae sedis</taxon>
        <taxon>Chytridiomycetes</taxon>
        <taxon>Spizellomycetales</taxon>
        <taxon>Powellomycetaceae</taxon>
        <taxon>Powellomyces</taxon>
    </lineage>
</organism>
<comment type="caution">
    <text evidence="8">The sequence shown here is derived from an EMBL/GenBank/DDBJ whole genome shotgun (WGS) entry which is preliminary data.</text>
</comment>
<feature type="compositionally biased region" description="Polar residues" evidence="5">
    <location>
        <begin position="434"/>
        <end position="449"/>
    </location>
</feature>
<dbReference type="PANTHER" id="PTHR12112">
    <property type="entry name" value="BNIP - RELATED"/>
    <property type="match status" value="1"/>
</dbReference>
<dbReference type="Pfam" id="PF01368">
    <property type="entry name" value="DHH"/>
    <property type="match status" value="1"/>
</dbReference>
<feature type="region of interest" description="Disordered" evidence="5">
    <location>
        <begin position="243"/>
        <end position="264"/>
    </location>
</feature>
<dbReference type="InterPro" id="IPR038763">
    <property type="entry name" value="DHH_sf"/>
</dbReference>
<feature type="domain" description="DHHA2" evidence="7">
    <location>
        <begin position="282"/>
        <end position="318"/>
    </location>
</feature>
<dbReference type="PANTHER" id="PTHR12112:SF39">
    <property type="entry name" value="EG:152A3.5 PROTEIN (FBGN0003116_PN PROTEIN)"/>
    <property type="match status" value="1"/>
</dbReference>
<evidence type="ECO:0000313" key="9">
    <source>
        <dbReference type="Proteomes" id="UP000318582"/>
    </source>
</evidence>
<dbReference type="EMBL" id="QEAQ01000039">
    <property type="protein sequence ID" value="TPX58246.1"/>
    <property type="molecule type" value="Genomic_DNA"/>
</dbReference>
<keyword evidence="4" id="KW-0464">Manganese</keyword>
<dbReference type="InterPro" id="IPR001667">
    <property type="entry name" value="DDH_dom"/>
</dbReference>
<dbReference type="GO" id="GO:0005737">
    <property type="term" value="C:cytoplasm"/>
    <property type="evidence" value="ECO:0007669"/>
    <property type="project" value="InterPro"/>
</dbReference>
<sequence length="456" mass="49571">MAASTVRTVFPLVRFLAQAKTVLSQQQPMSTPVTVVIGNEAADLDSLVSAMSLAYLLSLRHQPQPPPHPIATAQPLPNHHHYLPVISIPRRDFALRTECPFTLSTAFGPHLSTLTSSLTFLDEIDLDALAASRLLSIILVDHNRLAPTLARFSGCVVGVVDHHVDEGLYSDVGMRVVQPVGSAVSLVTEMWMTDKRPVEQGLAVCMLAAILIDTVNLVEEYGRVTETDRKAVTYLLPFARGPTTEPTITTTTPPLQHSTSTTTPLTSTDRDFLTALYTGVHTAKTSISTLSSLDLLRKDYKECVVGDYRLGISSVSWHVMGETGWAAREALNNNNINIHDINTTTPTASSTATSPDTIATQQHGFEDVKRACAAYANLHALDIHIVMTAFNHTSGPNPRGFERELLITFYNKLAPPPTTPTTTNHAPSILSQLEHNPQLNLSPGPSSLKGSDRDMH</sequence>
<evidence type="ECO:0000256" key="4">
    <source>
        <dbReference type="ARBA" id="ARBA00023211"/>
    </source>
</evidence>
<evidence type="ECO:0000256" key="5">
    <source>
        <dbReference type="SAM" id="MobiDB-lite"/>
    </source>
</evidence>
<keyword evidence="9" id="KW-1185">Reference proteome</keyword>
<evidence type="ECO:0000259" key="6">
    <source>
        <dbReference type="Pfam" id="PF01368"/>
    </source>
</evidence>
<accession>A0A507E331</accession>
<dbReference type="SUPFAM" id="SSF64182">
    <property type="entry name" value="DHH phosphoesterases"/>
    <property type="match status" value="1"/>
</dbReference>
<dbReference type="Gene3D" id="3.90.1640.10">
    <property type="entry name" value="inorganic pyrophosphatase (n-terminal core)"/>
    <property type="match status" value="1"/>
</dbReference>
<comment type="cofactor">
    <cofactor evidence="1">
        <name>Mn(2+)</name>
        <dbReference type="ChEBI" id="CHEBI:29035"/>
    </cofactor>
</comment>
<dbReference type="Pfam" id="PF02833">
    <property type="entry name" value="DHHA2"/>
    <property type="match status" value="1"/>
</dbReference>
<evidence type="ECO:0000313" key="8">
    <source>
        <dbReference type="EMBL" id="TPX58246.1"/>
    </source>
</evidence>
<dbReference type="InterPro" id="IPR038222">
    <property type="entry name" value="DHHA2_dom_sf"/>
</dbReference>
<dbReference type="GO" id="GO:0004309">
    <property type="term" value="F:exopolyphosphatase activity"/>
    <property type="evidence" value="ECO:0007669"/>
    <property type="project" value="TreeGrafter"/>
</dbReference>
<evidence type="ECO:0000256" key="2">
    <source>
        <dbReference type="ARBA" id="ARBA00022723"/>
    </source>
</evidence>
<keyword evidence="2" id="KW-0479">Metal-binding</keyword>
<dbReference type="GO" id="GO:0046872">
    <property type="term" value="F:metal ion binding"/>
    <property type="evidence" value="ECO:0007669"/>
    <property type="project" value="UniProtKB-KW"/>
</dbReference>
<keyword evidence="3" id="KW-0378">Hydrolase</keyword>
<dbReference type="Proteomes" id="UP000318582">
    <property type="component" value="Unassembled WGS sequence"/>
</dbReference>